<dbReference type="PANTHER" id="PTHR34220:SF7">
    <property type="entry name" value="SENSOR HISTIDINE KINASE YPDA"/>
    <property type="match status" value="1"/>
</dbReference>
<dbReference type="InterPro" id="IPR010559">
    <property type="entry name" value="Sig_transdc_His_kin_internal"/>
</dbReference>
<dbReference type="Pfam" id="PF06580">
    <property type="entry name" value="His_kinase"/>
    <property type="match status" value="1"/>
</dbReference>
<organism evidence="4 5">
    <name type="scientific">Paenibacillus psychroresistens</name>
    <dbReference type="NCBI Taxonomy" id="1778678"/>
    <lineage>
        <taxon>Bacteria</taxon>
        <taxon>Bacillati</taxon>
        <taxon>Bacillota</taxon>
        <taxon>Bacilli</taxon>
        <taxon>Bacillales</taxon>
        <taxon>Paenibacillaceae</taxon>
        <taxon>Paenibacillus</taxon>
    </lineage>
</organism>
<feature type="transmembrane region" description="Helical" evidence="1">
    <location>
        <begin position="315"/>
        <end position="333"/>
    </location>
</feature>
<dbReference type="RefSeq" id="WP_155704576.1">
    <property type="nucleotide sequence ID" value="NZ_CP034235.1"/>
</dbReference>
<feature type="domain" description="Signal transduction histidine kinase internal region" evidence="3">
    <location>
        <begin position="402"/>
        <end position="481"/>
    </location>
</feature>
<dbReference type="GO" id="GO:0016020">
    <property type="term" value="C:membrane"/>
    <property type="evidence" value="ECO:0007669"/>
    <property type="project" value="InterPro"/>
</dbReference>
<feature type="domain" description="Histidine kinase/HSP90-like ATPase" evidence="2">
    <location>
        <begin position="498"/>
        <end position="607"/>
    </location>
</feature>
<keyword evidence="1" id="KW-0812">Transmembrane</keyword>
<dbReference type="KEGG" id="ppsc:EHS13_33400"/>
<evidence type="ECO:0000313" key="4">
    <source>
        <dbReference type="EMBL" id="QGQ99412.1"/>
    </source>
</evidence>
<reference evidence="5" key="1">
    <citation type="submission" date="2018-11" db="EMBL/GenBank/DDBJ databases">
        <title>Complete genome sequence of Paenibacillus sp. ML311-T8.</title>
        <authorList>
            <person name="Nam Y.-D."/>
            <person name="Kang J."/>
            <person name="Chung W.-H."/>
            <person name="Park Y.S."/>
        </authorList>
    </citation>
    <scope>NUCLEOTIDE SEQUENCE [LARGE SCALE GENOMIC DNA]</scope>
    <source>
        <strain evidence="5">ML311-T8</strain>
    </source>
</reference>
<gene>
    <name evidence="4" type="ORF">EHS13_33400</name>
</gene>
<dbReference type="InterPro" id="IPR003594">
    <property type="entry name" value="HATPase_dom"/>
</dbReference>
<sequence>MIKPKTIQFKLFLHYSLLIVCIILVFVSTFYIYISRILEDKASESLYQISNSVSSQLDSELKNMNSTSDKILFSKPLIELFFSDIFLLNNASITKQRQFNSILYSIIGTGRELFQINMFQLGGSFAGLGNYSSFTQFSPTAIQAIPWVQETVQGDGKKIITQPHPDSWRQSNKTVISLTRAFSAGFGQKVNSVIEIQQDYTVLLDIVNNALANPDLQKEQSNKIYIFNEKGQLIYPLTAAATDSNESNLEETALFYWQQLKSHGGNTSTFTVNNPATKSKDMLAYTSSSFSDWIVLSTVSEKELLQPVNTFRNTTLLLGLISILITLMISFLFSRTLTTPIKRIHKSIKNLSLSTLSPKAAFPIHSGFNELEHLNYAFLEMCLRLKESLDEAVSSRAHEIEAQMFALQAQMNPHFLYNTLANISIMAEESNQTAIVDVCDSLSNMLRYVSSEDAAPVYMEQELKHTLDYLNLMKLRYEDQLIFEINIPDTMLEIQIPKLVIQPLVENCTKYAFKSNPPWRIRITGSSYADRWELSISDNGEGFEPGVIEGLKEQFRTADLLKSMPSLKINGMGLMNIYIRLKLLYGDKMIFKLDNRFEGGAVITIGVKHSQ</sequence>
<dbReference type="OrthoDB" id="370211at2"/>
<dbReference type="EMBL" id="CP034235">
    <property type="protein sequence ID" value="QGQ99412.1"/>
    <property type="molecule type" value="Genomic_DNA"/>
</dbReference>
<dbReference type="InterPro" id="IPR050640">
    <property type="entry name" value="Bact_2-comp_sensor_kinase"/>
</dbReference>
<evidence type="ECO:0000256" key="1">
    <source>
        <dbReference type="SAM" id="Phobius"/>
    </source>
</evidence>
<keyword evidence="5" id="KW-1185">Reference proteome</keyword>
<dbReference type="GO" id="GO:0000155">
    <property type="term" value="F:phosphorelay sensor kinase activity"/>
    <property type="evidence" value="ECO:0007669"/>
    <property type="project" value="InterPro"/>
</dbReference>
<proteinExistence type="predicted"/>
<evidence type="ECO:0000259" key="2">
    <source>
        <dbReference type="Pfam" id="PF02518"/>
    </source>
</evidence>
<feature type="transmembrane region" description="Helical" evidence="1">
    <location>
        <begin position="12"/>
        <end position="34"/>
    </location>
</feature>
<accession>A0A6B8RUC4</accession>
<dbReference type="Proteomes" id="UP000426246">
    <property type="component" value="Chromosome"/>
</dbReference>
<keyword evidence="1" id="KW-1133">Transmembrane helix</keyword>
<keyword evidence="1" id="KW-0472">Membrane</keyword>
<evidence type="ECO:0000313" key="5">
    <source>
        <dbReference type="Proteomes" id="UP000426246"/>
    </source>
</evidence>
<evidence type="ECO:0000259" key="3">
    <source>
        <dbReference type="Pfam" id="PF06580"/>
    </source>
</evidence>
<dbReference type="Gene3D" id="6.10.340.10">
    <property type="match status" value="1"/>
</dbReference>
<dbReference type="Gene3D" id="3.30.565.10">
    <property type="entry name" value="Histidine kinase-like ATPase, C-terminal domain"/>
    <property type="match status" value="1"/>
</dbReference>
<dbReference type="SUPFAM" id="SSF55874">
    <property type="entry name" value="ATPase domain of HSP90 chaperone/DNA topoisomerase II/histidine kinase"/>
    <property type="match status" value="1"/>
</dbReference>
<dbReference type="AlphaFoldDB" id="A0A6B8RUC4"/>
<name>A0A6B8RUC4_9BACL</name>
<protein>
    <submittedName>
        <fullName evidence="4">HAMP domain-containing protein</fullName>
    </submittedName>
</protein>
<dbReference type="InterPro" id="IPR036890">
    <property type="entry name" value="HATPase_C_sf"/>
</dbReference>
<dbReference type="Pfam" id="PF02518">
    <property type="entry name" value="HATPase_c"/>
    <property type="match status" value="1"/>
</dbReference>
<dbReference type="PANTHER" id="PTHR34220">
    <property type="entry name" value="SENSOR HISTIDINE KINASE YPDA"/>
    <property type="match status" value="1"/>
</dbReference>